<sequence length="627" mass="68793">MKTLLRRGQALVGQSPPKIRQLAAVGIDAVIVVVSLALALLFRFDGRVPPHFWETFWPFAVFSAAVFVALLYASGIYRHVMRYTGIYQSVQLAAATSVAVGVLLMANLGADMLWTRPVPISVVLIGGLLAYVQLVVVRLYPRFFYEFSLREVGQKHRALIVGAGDAGVALARQLWRMPEMEIRVVGFVDEDPKLLGRQIEGATVLGGPERLEEIVNQQAADRVLIAMPEAPPEKIDRIWRECMKTGAGVKVVPRLAEFLKGETVPLRELRIQDLLGREQVEIDLDALTGFVNGKRVLVTGAGGSIGRELCRQLARLGPAQLALLDRDESALYYLEQDLQREGFAASRPVIGDVTAAGRMRELCASFKPHLVFHAAAYKHVPLMELHPDDAVINNVEGSLIAARAAGECGAEKFINVSTDKAVRPANVMGLTKRVSEMVVQAVSREYPKTVYATVRFGNVLGSRGSVVPTFQRQIEAGGPVTVTHPEMTRYFMTIPEAVSLILQAGAMADSYATYVLEMGRPVKIVDLARKIMELMRAPNVEVRFVGLRPGEKLHEELYEENERPARTGHPIIFRLTSEDELPPGVLGRVEELILHARARGPEGTVELMHALIPGRSGETRDGSGTAA</sequence>
<accession>A0A4R1BNL9</accession>
<reference evidence="4 5" key="1">
    <citation type="submission" date="2019-03" db="EMBL/GenBank/DDBJ databases">
        <title>Whole genome sequence of a novel Rubrobacter taiwanensis strain, isolated from Yellowstone National Park.</title>
        <authorList>
            <person name="Freed S."/>
            <person name="Ramaley R.F."/>
            <person name="Kyndt J.A."/>
        </authorList>
    </citation>
    <scope>NUCLEOTIDE SEQUENCE [LARGE SCALE GENOMIC DNA]</scope>
    <source>
        <strain evidence="4 5">Yellowstone</strain>
    </source>
</reference>
<comment type="similarity">
    <text evidence="1">Belongs to the polysaccharide synthase family.</text>
</comment>
<keyword evidence="2" id="KW-0812">Transmembrane</keyword>
<name>A0A4R1BNL9_9ACTN</name>
<dbReference type="Pfam" id="PF02719">
    <property type="entry name" value="Polysacc_synt_2"/>
    <property type="match status" value="1"/>
</dbReference>
<dbReference type="OrthoDB" id="9804264at2"/>
<evidence type="ECO:0000256" key="2">
    <source>
        <dbReference type="SAM" id="Phobius"/>
    </source>
</evidence>
<dbReference type="Pfam" id="PF13727">
    <property type="entry name" value="CoA_binding_3"/>
    <property type="match status" value="1"/>
</dbReference>
<dbReference type="AlphaFoldDB" id="A0A4R1BNL9"/>
<evidence type="ECO:0000259" key="3">
    <source>
        <dbReference type="Pfam" id="PF02719"/>
    </source>
</evidence>
<feature type="domain" description="Polysaccharide biosynthesis protein CapD-like" evidence="3">
    <location>
        <begin position="296"/>
        <end position="575"/>
    </location>
</feature>
<dbReference type="Proteomes" id="UP000295244">
    <property type="component" value="Unassembled WGS sequence"/>
</dbReference>
<keyword evidence="2" id="KW-1133">Transmembrane helix</keyword>
<keyword evidence="2" id="KW-0472">Membrane</keyword>
<dbReference type="InterPro" id="IPR003869">
    <property type="entry name" value="Polysac_CapD-like"/>
</dbReference>
<feature type="transmembrane region" description="Helical" evidence="2">
    <location>
        <begin position="56"/>
        <end position="77"/>
    </location>
</feature>
<keyword evidence="5" id="KW-1185">Reference proteome</keyword>
<dbReference type="EMBL" id="SKBU01000009">
    <property type="protein sequence ID" value="TCJ18886.1"/>
    <property type="molecule type" value="Genomic_DNA"/>
</dbReference>
<evidence type="ECO:0000256" key="1">
    <source>
        <dbReference type="ARBA" id="ARBA00007430"/>
    </source>
</evidence>
<comment type="caution">
    <text evidence="4">The sequence shown here is derived from an EMBL/GenBank/DDBJ whole genome shotgun (WGS) entry which is preliminary data.</text>
</comment>
<feature type="transmembrane region" description="Helical" evidence="2">
    <location>
        <begin position="120"/>
        <end position="140"/>
    </location>
</feature>
<dbReference type="Gene3D" id="3.40.50.720">
    <property type="entry name" value="NAD(P)-binding Rossmann-like Domain"/>
    <property type="match status" value="2"/>
</dbReference>
<dbReference type="PANTHER" id="PTHR43318">
    <property type="entry name" value="UDP-N-ACETYLGLUCOSAMINE 4,6-DEHYDRATASE"/>
    <property type="match status" value="1"/>
</dbReference>
<organism evidence="4 5">
    <name type="scientific">Rubrobacter taiwanensis</name>
    <dbReference type="NCBI Taxonomy" id="185139"/>
    <lineage>
        <taxon>Bacteria</taxon>
        <taxon>Bacillati</taxon>
        <taxon>Actinomycetota</taxon>
        <taxon>Rubrobacteria</taxon>
        <taxon>Rubrobacterales</taxon>
        <taxon>Rubrobacteraceae</taxon>
        <taxon>Rubrobacter</taxon>
    </lineage>
</organism>
<dbReference type="RefSeq" id="WP_132689421.1">
    <property type="nucleotide sequence ID" value="NZ_SKBU01000009.1"/>
</dbReference>
<dbReference type="InterPro" id="IPR051203">
    <property type="entry name" value="Polysaccharide_Synthase-Rel"/>
</dbReference>
<feature type="transmembrane region" description="Helical" evidence="2">
    <location>
        <begin position="21"/>
        <end position="44"/>
    </location>
</feature>
<dbReference type="InterPro" id="IPR036291">
    <property type="entry name" value="NAD(P)-bd_dom_sf"/>
</dbReference>
<feature type="transmembrane region" description="Helical" evidence="2">
    <location>
        <begin position="89"/>
        <end position="108"/>
    </location>
</feature>
<dbReference type="PANTHER" id="PTHR43318:SF1">
    <property type="entry name" value="POLYSACCHARIDE BIOSYNTHESIS PROTEIN EPSC-RELATED"/>
    <property type="match status" value="1"/>
</dbReference>
<gene>
    <name evidence="4" type="ORF">E0L93_05135</name>
</gene>
<proteinExistence type="inferred from homology"/>
<evidence type="ECO:0000313" key="4">
    <source>
        <dbReference type="EMBL" id="TCJ18886.1"/>
    </source>
</evidence>
<dbReference type="SUPFAM" id="SSF51735">
    <property type="entry name" value="NAD(P)-binding Rossmann-fold domains"/>
    <property type="match status" value="2"/>
</dbReference>
<dbReference type="CDD" id="cd05237">
    <property type="entry name" value="UDP_invert_4-6DH_SDR_e"/>
    <property type="match status" value="1"/>
</dbReference>
<protein>
    <submittedName>
        <fullName evidence="4">Polysaccharide biosynthesis protein</fullName>
    </submittedName>
</protein>
<evidence type="ECO:0000313" key="5">
    <source>
        <dbReference type="Proteomes" id="UP000295244"/>
    </source>
</evidence>